<dbReference type="Pfam" id="PF05593">
    <property type="entry name" value="RHS_repeat"/>
    <property type="match status" value="3"/>
</dbReference>
<dbReference type="InterPro" id="IPR006530">
    <property type="entry name" value="YD"/>
</dbReference>
<evidence type="ECO:0000256" key="1">
    <source>
        <dbReference type="ARBA" id="ARBA00022737"/>
    </source>
</evidence>
<protein>
    <recommendedName>
        <fullName evidence="4">Teneurin-like YD-shell domain-containing protein</fullName>
    </recommendedName>
</protein>
<name>A0ABQ5R074_9ACTN</name>
<feature type="chain" id="PRO_5047322131" description="Teneurin-like YD-shell domain-containing protein" evidence="3">
    <location>
        <begin position="26"/>
        <end position="2010"/>
    </location>
</feature>
<dbReference type="PANTHER" id="PTHR32305">
    <property type="match status" value="1"/>
</dbReference>
<dbReference type="InterPro" id="IPR022385">
    <property type="entry name" value="Rhs_assc_core"/>
</dbReference>
<dbReference type="EMBL" id="BSDI01000022">
    <property type="protein sequence ID" value="GLH99344.1"/>
    <property type="molecule type" value="Genomic_DNA"/>
</dbReference>
<feature type="domain" description="Teneurin-like YD-shell" evidence="4">
    <location>
        <begin position="1511"/>
        <end position="1749"/>
    </location>
</feature>
<keyword evidence="2" id="KW-0175">Coiled coil</keyword>
<evidence type="ECO:0000313" key="6">
    <source>
        <dbReference type="Proteomes" id="UP001144280"/>
    </source>
</evidence>
<feature type="coiled-coil region" evidence="2">
    <location>
        <begin position="1825"/>
        <end position="1858"/>
    </location>
</feature>
<keyword evidence="6" id="KW-1185">Reference proteome</keyword>
<comment type="caution">
    <text evidence="5">The sequence shown here is derived from an EMBL/GenBank/DDBJ whole genome shotgun (WGS) entry which is preliminary data.</text>
</comment>
<evidence type="ECO:0000256" key="2">
    <source>
        <dbReference type="SAM" id="Coils"/>
    </source>
</evidence>
<organism evidence="5 6">
    <name type="scientific">Phytohabitans aurantiacus</name>
    <dbReference type="NCBI Taxonomy" id="3016789"/>
    <lineage>
        <taxon>Bacteria</taxon>
        <taxon>Bacillati</taxon>
        <taxon>Actinomycetota</taxon>
        <taxon>Actinomycetes</taxon>
        <taxon>Micromonosporales</taxon>
        <taxon>Micromonosporaceae</taxon>
    </lineage>
</organism>
<accession>A0ABQ5R074</accession>
<evidence type="ECO:0000256" key="3">
    <source>
        <dbReference type="SAM" id="SignalP"/>
    </source>
</evidence>
<dbReference type="InterPro" id="IPR050708">
    <property type="entry name" value="T6SS_VgrG/RHS"/>
</dbReference>
<feature type="signal peptide" evidence="3">
    <location>
        <begin position="1"/>
        <end position="25"/>
    </location>
</feature>
<dbReference type="Pfam" id="PF25023">
    <property type="entry name" value="TEN_YD-shell"/>
    <property type="match status" value="1"/>
</dbReference>
<keyword evidence="3" id="KW-0732">Signal</keyword>
<keyword evidence="1" id="KW-0677">Repeat</keyword>
<dbReference type="InterPro" id="IPR056823">
    <property type="entry name" value="TEN-like_YD-shell"/>
</dbReference>
<dbReference type="NCBIfam" id="TIGR01643">
    <property type="entry name" value="YD_repeat_2x"/>
    <property type="match status" value="3"/>
</dbReference>
<dbReference type="NCBIfam" id="TIGR03696">
    <property type="entry name" value="Rhs_assc_core"/>
    <property type="match status" value="1"/>
</dbReference>
<evidence type="ECO:0000313" key="5">
    <source>
        <dbReference type="EMBL" id="GLH99344.1"/>
    </source>
</evidence>
<dbReference type="Proteomes" id="UP001144280">
    <property type="component" value="Unassembled WGS sequence"/>
</dbReference>
<gene>
    <name evidence="5" type="ORF">Pa4123_46190</name>
</gene>
<proteinExistence type="predicted"/>
<dbReference type="Gene3D" id="2.180.10.10">
    <property type="entry name" value="RHS repeat-associated core"/>
    <property type="match status" value="2"/>
</dbReference>
<dbReference type="PANTHER" id="PTHR32305:SF17">
    <property type="entry name" value="TRNA NUCLEASE WAPA"/>
    <property type="match status" value="1"/>
</dbReference>
<reference evidence="5" key="1">
    <citation type="submission" date="2022-12" db="EMBL/GenBank/DDBJ databases">
        <title>New Phytohabitans aurantiacus sp. RD004123 nov., an actinomycete isolated from soil.</title>
        <authorList>
            <person name="Triningsih D.W."/>
            <person name="Harunari E."/>
            <person name="Igarashi Y."/>
        </authorList>
    </citation>
    <scope>NUCLEOTIDE SEQUENCE</scope>
    <source>
        <strain evidence="5">RD004123</strain>
    </source>
</reference>
<evidence type="ECO:0000259" key="4">
    <source>
        <dbReference type="Pfam" id="PF25023"/>
    </source>
</evidence>
<dbReference type="InterPro" id="IPR031325">
    <property type="entry name" value="RHS_repeat"/>
</dbReference>
<sequence length="2010" mass="218283">MKKWIASVTAAVMAASLLIATPVAAKPAPWRAPAIQNEKSVPVKDFVPRGQRAKPAAAAKPATVAWPAPGDASVSLSRSRTRAGKLPVSLAAASAGTAKVRVHDRLAAEKAGVSGLLFTVDAGAARSPMSVEVDYSSFRHAYGGDWASRLRLVALPACALSTPDRAECRTATPLPTTNEVRSGTLSANVAAGAATVLAAAAAPSGSAGDYKATALSRSSSWEVGGAAGDFSWSYQMDTPPAFGGPAPDLDLRYNSSAVDGRTASTNNQTSWVGEGWDLTEGFVERRYKSCSDDVTTTTKPYDLCWETDNAFLNLGDKTAELVKDASSGTWKLRNDDGSKVERLTGATNWDNDGEYWKLTTTDGTQYFFGMHRLPGWTDGAAVTQSVWTAPVYGNDSGEPCHATTFAASHCTQAWRWNLDYVVDPNGNAMSYWYSKEWNYYGRNRVATDDTAYVRGGYLSRIDYGQRSDTVYSAAAPAQVVFGVEERCAAGATCGTATITKDTAKNWPDVPYDQNCNEGATCTDLFAPTFWSRKRLKTVTTRVLVSGTTYKDVDAYTLGYAFREPGDGTSQQLWLSSIAHSGKVGGTAPVPSVTFEGTQLENRVDAEEGIPPMYRWRLTDVYDEFGGHVRVNYSGKECARASVPAPDSNTKRCFPHYWTPEGASAPKLDWFHKYVAVQVLQDDQSGVAGIEQTDYEYVGGGAWRYDDNELTPAKYRTWSEWRGFARVKVTHGAPGDVRSQTETLYYRGMDGDKLSSGTRSASLTDSEGVAVTDHEALAGQPRELITYNGPGGAVLDGEIRDYWISAATATRGSTKAYLSDVSKKRNRLALAAGGWRRTEEQTSYDSYGLPIQANDLGDTSRSDDDECVRTTYTTRDTTRWLIAFPAREERVSVACAATPSRPGDVLSDVRTFYDGSTTAGAAPTKGDETLTQELASYSGTTPVYVQSTRATYDIYGRTLDSFDALDRKTSTRFTPPTGGLATSSTLTNPLGHVVTTTYETAWGEETSIVDANGRRTDLTYDPLGQVTAVWLADRSKADGQTPNEKYTYLVRTGAPSVITTEAVRDDGGYDAEYEFFDGRLRQRQTQKPAPDGGRVVTDTFYDSRGLKAKTNDVYWNEGTAGTTLATVTDNTVPAQTVYVYDGDERETTEIFRSYGTEKWRTLTTYGGDRVSVIPPAGGTVTTTISDAAGKTTELWQHTGATTASGYDATKYTYNRAGEIASVTDAAGNVWKYGYDLRGRKTRDEDPDKGVTTYTFDNADQVLTATDARTRTLAFSYDALGRRTAIHEGSTSGTKLSEWTYDTLVKGKLTSSTRYVNGSAYTTAVNAYDPMYRSLGSTVSIPAAEGALAGSYRVNNGYTDTGQPLLVSYPAAGGLAAETLRYGYDAHDRLVTAQTGLSTLLTGTTYTPYGEPAQYTLQAVTGKQMVQTLMYDDATRKLSRTIVDRNVSPTRLADVNYSYDAAGNVTKIADGSDVQCFTYDYLKRLSSAWTATNQCATGPSASVLGGPAPYWQAWTYDKTGNRLTETDHKANTTSGYTYPAAGGIRPHALTSVTTNGQTSSYGYDAAGNTTTRPGQALTWDAEGHLATVTENGKTSEFLYDAEGNRLLRKDADKVTLYTEGTELELTKATNAVEATRFYQLGGVTAVRSTGGGLSFEAKDRLGTAQLSVDADDLAVTQRRFLPFGEQRGAAPASWPTEKGYIGGTVDETGLTHLGAREYDPDLGRFMSVDPVIDHNDPQQMNAYAYSNNTPVTLHDPDGRWAVLPGGHYCDGCSGDYVHKPSKSKKKKAKKKSSKRTTYYCDSCNYYKQRPAKKVYPGDLRAHDNRIAAEARRLAREYAAKKAREEAAKKARQAAKKAAQKKWNACVAQYGAQRSAKCGSRPIAAKSSGGGILDHLKKRLFSEWSLCQGHNCTKIKIQDGKFRFGIARQLKSSTPGIDTLFPNFGYSAKAGNREKQSMSITVGRYSVGWGVKDNGLINFNDWEVKVSTNPKGGWFGPREINVSFTRSLFEYFP</sequence>
<dbReference type="RefSeq" id="WP_281898926.1">
    <property type="nucleotide sequence ID" value="NZ_BSDI01000022.1"/>
</dbReference>